<dbReference type="RefSeq" id="WP_155711232.1">
    <property type="nucleotide sequence ID" value="NZ_BMWU01000022.1"/>
</dbReference>
<keyword evidence="1" id="KW-0732">Signal</keyword>
<accession>A0A6I3XM82</accession>
<evidence type="ECO:0000259" key="2">
    <source>
        <dbReference type="Pfam" id="PF07589"/>
    </source>
</evidence>
<name>A0A6I3XM82_9BURK</name>
<dbReference type="AlphaFoldDB" id="A0A6I3XM82"/>
<proteinExistence type="predicted"/>
<organism evidence="3 4">
    <name type="scientific">Pseudoduganella dura</name>
    <dbReference type="NCBI Taxonomy" id="321982"/>
    <lineage>
        <taxon>Bacteria</taxon>
        <taxon>Pseudomonadati</taxon>
        <taxon>Pseudomonadota</taxon>
        <taxon>Betaproteobacteria</taxon>
        <taxon>Burkholderiales</taxon>
        <taxon>Oxalobacteraceae</taxon>
        <taxon>Telluria group</taxon>
        <taxon>Pseudoduganella</taxon>
    </lineage>
</organism>
<dbReference type="InterPro" id="IPR013424">
    <property type="entry name" value="Ice-binding_C"/>
</dbReference>
<evidence type="ECO:0000313" key="4">
    <source>
        <dbReference type="Proteomes" id="UP000431684"/>
    </source>
</evidence>
<protein>
    <submittedName>
        <fullName evidence="3">PEP-CTERM sorting domain-containing protein</fullName>
    </submittedName>
</protein>
<evidence type="ECO:0000313" key="3">
    <source>
        <dbReference type="EMBL" id="MUI15553.1"/>
    </source>
</evidence>
<comment type="caution">
    <text evidence="3">The sequence shown here is derived from an EMBL/GenBank/DDBJ whole genome shotgun (WGS) entry which is preliminary data.</text>
</comment>
<feature type="chain" id="PRO_5026177479" evidence="1">
    <location>
        <begin position="23"/>
        <end position="312"/>
    </location>
</feature>
<dbReference type="Pfam" id="PF07589">
    <property type="entry name" value="PEP-CTERM"/>
    <property type="match status" value="1"/>
</dbReference>
<dbReference type="Proteomes" id="UP000431684">
    <property type="component" value="Unassembled WGS sequence"/>
</dbReference>
<evidence type="ECO:0000256" key="1">
    <source>
        <dbReference type="SAM" id="SignalP"/>
    </source>
</evidence>
<dbReference type="NCBIfam" id="NF041538">
    <property type="entry name" value="PEP_EDSA_1"/>
    <property type="match status" value="1"/>
</dbReference>
<feature type="domain" description="Ice-binding protein C-terminal" evidence="2">
    <location>
        <begin position="280"/>
        <end position="300"/>
    </location>
</feature>
<dbReference type="OrthoDB" id="8771809at2"/>
<sequence length="312" mass="32956">MIVINKGLLVAAAIATFGMQTAAASTFASAILDINNFKLTRSNGNVFKNTDFSKLIGMNDAHATASLNHQYKALSAIGTAPDVAHQCVGAPCPAFGENNFTAHNALLPMSGNFGYADQYFKGSAISMNGGAAGAHSQTRADVATSLNMQFANSNSSVGSSNTMMFRLGSSDTMTVSFDATPFAMAYSSPGGRPVTTANARISWSVNIIDILTGESMLAYAPNEINGMATVSRTHGYNGTSLYSPAKTFQLKETSAQLKANRDYQITVQQNTLVSALQQEIPEPGSMAILGTGLFAMVAGRHSRIGRRRQPRS</sequence>
<reference evidence="3 4" key="1">
    <citation type="submission" date="2019-11" db="EMBL/GenBank/DDBJ databases">
        <title>Draft Genome Sequences of Six Type Strains of the Genus Massilia.</title>
        <authorList>
            <person name="Miess H."/>
            <person name="Frediansyah A."/>
            <person name="Goeker M."/>
            <person name="Gross H."/>
        </authorList>
    </citation>
    <scope>NUCLEOTIDE SEQUENCE [LARGE SCALE GENOMIC DNA]</scope>
    <source>
        <strain evidence="3 4">DSM 17513</strain>
    </source>
</reference>
<dbReference type="InterPro" id="IPR048213">
    <property type="entry name" value="EDSA_1-like"/>
</dbReference>
<keyword evidence="4" id="KW-1185">Reference proteome</keyword>
<gene>
    <name evidence="3" type="ORF">GJV26_24300</name>
</gene>
<dbReference type="EMBL" id="WNWM01000002">
    <property type="protein sequence ID" value="MUI15553.1"/>
    <property type="molecule type" value="Genomic_DNA"/>
</dbReference>
<feature type="signal peptide" evidence="1">
    <location>
        <begin position="1"/>
        <end position="22"/>
    </location>
</feature>